<evidence type="ECO:0000313" key="2">
    <source>
        <dbReference type="Proteomes" id="UP000018934"/>
    </source>
</evidence>
<keyword evidence="2" id="KW-1185">Reference proteome</keyword>
<gene>
    <name evidence="1" type="ORF">DEHRE_08485</name>
</gene>
<dbReference type="Proteomes" id="UP000018934">
    <property type="component" value="Chromosome"/>
</dbReference>
<reference evidence="1 2" key="1">
    <citation type="journal article" date="2013" name="Stand. Genomic Sci.">
        <title>Complete genome sequence of Dehalobacter restrictus PER-K23(T.).</title>
        <authorList>
            <person name="Kruse T."/>
            <person name="Maillard J."/>
            <person name="Goodwin L."/>
            <person name="Woyke T."/>
            <person name="Teshima H."/>
            <person name="Bruce D."/>
            <person name="Detter C."/>
            <person name="Tapia R."/>
            <person name="Han C."/>
            <person name="Huntemann M."/>
            <person name="Wei C.L."/>
            <person name="Han J."/>
            <person name="Chen A."/>
            <person name="Kyrpides N."/>
            <person name="Szeto E."/>
            <person name="Markowitz V."/>
            <person name="Ivanova N."/>
            <person name="Pagani I."/>
            <person name="Pati A."/>
            <person name="Pitluck S."/>
            <person name="Nolan M."/>
            <person name="Holliger C."/>
            <person name="Smidt H."/>
        </authorList>
    </citation>
    <scope>NUCLEOTIDE SEQUENCE [LARGE SCALE GENOMIC DNA]</scope>
    <source>
        <strain evidence="2">DSM 9455</strain>
    </source>
</reference>
<dbReference type="EMBL" id="CP007033">
    <property type="protein sequence ID" value="AHF11363.1"/>
    <property type="molecule type" value="Genomic_DNA"/>
</dbReference>
<evidence type="ECO:0000313" key="1">
    <source>
        <dbReference type="EMBL" id="AHF11363.1"/>
    </source>
</evidence>
<accession>A0ABN4BVF9</accession>
<proteinExistence type="predicted"/>
<protein>
    <submittedName>
        <fullName evidence="1">Uncharacterized protein</fullName>
    </submittedName>
</protein>
<sequence length="74" mass="8352">MNNPKISLWDTVPLRAEQDSVARLFDGHGWPNVGDAMDGKEATRHGGRNLPKSGIVAHRLALHMVLYKDRNEKY</sequence>
<name>A0ABN4BVF9_DEHRP</name>
<organism evidence="1 2">
    <name type="scientific">Dehalobacter restrictus (strain DSM 9455 / PER-K23)</name>
    <dbReference type="NCBI Taxonomy" id="871738"/>
    <lineage>
        <taxon>Bacteria</taxon>
        <taxon>Bacillati</taxon>
        <taxon>Bacillota</taxon>
        <taxon>Clostridia</taxon>
        <taxon>Eubacteriales</taxon>
        <taxon>Desulfitobacteriaceae</taxon>
        <taxon>Dehalobacter</taxon>
    </lineage>
</organism>